<dbReference type="eggNOG" id="ENOG502RM0F">
    <property type="taxonomic scope" value="Eukaryota"/>
</dbReference>
<dbReference type="VEuPathDB" id="FungiDB:F503_08666"/>
<keyword evidence="3" id="KW-1185">Reference proteome</keyword>
<proteinExistence type="predicted"/>
<name>S3BRK3_OPHP1</name>
<sequence length="95" mass="10009">MSNATTTPTLTKLQMQAAQAKLRFDAVMKMQDQSVGADGKSAIYSYAAVANRIGTGRRPSMGDGTGTGVANSVSHPPRRPSTGGMLKRINSQPAW</sequence>
<dbReference type="EMBL" id="KE148171">
    <property type="protein sequence ID" value="EPE03052.1"/>
    <property type="molecule type" value="Genomic_DNA"/>
</dbReference>
<gene>
    <name evidence="2" type="ORF">F503_08666</name>
</gene>
<dbReference type="AlphaFoldDB" id="S3BRK3"/>
<evidence type="ECO:0000313" key="3">
    <source>
        <dbReference type="Proteomes" id="UP000016923"/>
    </source>
</evidence>
<accession>S3BRK3</accession>
<evidence type="ECO:0000256" key="1">
    <source>
        <dbReference type="SAM" id="MobiDB-lite"/>
    </source>
</evidence>
<reference evidence="2 3" key="1">
    <citation type="journal article" date="2013" name="BMC Genomics">
        <title>The genome and transcriptome of the pine saprophyte Ophiostoma piceae, and a comparison with the bark beetle-associated pine pathogen Grosmannia clavigera.</title>
        <authorList>
            <person name="Haridas S."/>
            <person name="Wang Y."/>
            <person name="Lim L."/>
            <person name="Massoumi Alamouti S."/>
            <person name="Jackman S."/>
            <person name="Docking R."/>
            <person name="Robertson G."/>
            <person name="Birol I."/>
            <person name="Bohlmann J."/>
            <person name="Breuil C."/>
        </authorList>
    </citation>
    <scope>NUCLEOTIDE SEQUENCE [LARGE SCALE GENOMIC DNA]</scope>
    <source>
        <strain evidence="2 3">UAMH 11346</strain>
    </source>
</reference>
<evidence type="ECO:0000313" key="2">
    <source>
        <dbReference type="EMBL" id="EPE03052.1"/>
    </source>
</evidence>
<feature type="region of interest" description="Disordered" evidence="1">
    <location>
        <begin position="56"/>
        <end position="95"/>
    </location>
</feature>
<protein>
    <submittedName>
        <fullName evidence="2">Uncharacterized protein</fullName>
    </submittedName>
</protein>
<dbReference type="OrthoDB" id="5176075at2759"/>
<organism evidence="2 3">
    <name type="scientific">Ophiostoma piceae (strain UAMH 11346)</name>
    <name type="common">Sap stain fungus</name>
    <dbReference type="NCBI Taxonomy" id="1262450"/>
    <lineage>
        <taxon>Eukaryota</taxon>
        <taxon>Fungi</taxon>
        <taxon>Dikarya</taxon>
        <taxon>Ascomycota</taxon>
        <taxon>Pezizomycotina</taxon>
        <taxon>Sordariomycetes</taxon>
        <taxon>Sordariomycetidae</taxon>
        <taxon>Ophiostomatales</taxon>
        <taxon>Ophiostomataceae</taxon>
        <taxon>Ophiostoma</taxon>
    </lineage>
</organism>
<dbReference type="Proteomes" id="UP000016923">
    <property type="component" value="Unassembled WGS sequence"/>
</dbReference>
<dbReference type="HOGENOM" id="CLU_2575402_0_0_1"/>